<dbReference type="Pfam" id="PF02493">
    <property type="entry name" value="MORN"/>
    <property type="match status" value="3"/>
</dbReference>
<evidence type="ECO:0000256" key="1">
    <source>
        <dbReference type="ARBA" id="ARBA00022737"/>
    </source>
</evidence>
<dbReference type="RefSeq" id="WP_102776684.1">
    <property type="nucleotide sequence ID" value="NZ_CBCSGP010000023.1"/>
</dbReference>
<evidence type="ECO:0000256" key="2">
    <source>
        <dbReference type="SAM" id="Phobius"/>
    </source>
</evidence>
<dbReference type="SMART" id="SM00698">
    <property type="entry name" value="MORN"/>
    <property type="match status" value="3"/>
</dbReference>
<keyword evidence="4" id="KW-1185">Reference proteome</keyword>
<evidence type="ECO:0000313" key="3">
    <source>
        <dbReference type="EMBL" id="PND48570.1"/>
    </source>
</evidence>
<reference evidence="3 4" key="1">
    <citation type="submission" date="2015-12" db="EMBL/GenBank/DDBJ databases">
        <title>Streptococcus penaeicida sp. nov.</title>
        <authorList>
            <person name="Gomez-Gil B."/>
            <person name="Morales-Covarrubias M."/>
        </authorList>
    </citation>
    <scope>NUCLEOTIDE SEQUENCE [LARGE SCALE GENOMIC DNA]</scope>
    <source>
        <strain evidence="3 4">CAIM 1838</strain>
    </source>
</reference>
<keyword evidence="1" id="KW-0677">Repeat</keyword>
<sequence>MENIRTFFKNIKITRVQLEIVTLIVLVVCGLSVLTLNHQSQAALSFDHGKIKYNGAVVNHRMNGKGKLVFANGDTYVGNFRDGQFNGQGTYKASSGWSYKGQFKKGQADGKGTLNANNSKVYKGTFKQGIYQK</sequence>
<evidence type="ECO:0000313" key="4">
    <source>
        <dbReference type="Proteomes" id="UP000235963"/>
    </source>
</evidence>
<proteinExistence type="predicted"/>
<dbReference type="AlphaFoldDB" id="A0A2N8LEI3"/>
<organism evidence="3 4">
    <name type="scientific">Streptococcus penaeicida</name>
    <dbReference type="NCBI Taxonomy" id="1765960"/>
    <lineage>
        <taxon>Bacteria</taxon>
        <taxon>Bacillati</taxon>
        <taxon>Bacillota</taxon>
        <taxon>Bacilli</taxon>
        <taxon>Lactobacillales</taxon>
        <taxon>Streptococcaceae</taxon>
        <taxon>Streptococcus</taxon>
    </lineage>
</organism>
<keyword evidence="2" id="KW-0472">Membrane</keyword>
<keyword evidence="2" id="KW-1133">Transmembrane helix</keyword>
<dbReference type="Proteomes" id="UP000235963">
    <property type="component" value="Unassembled WGS sequence"/>
</dbReference>
<dbReference type="EMBL" id="LOCM01000004">
    <property type="protein sequence ID" value="PND48570.1"/>
    <property type="molecule type" value="Genomic_DNA"/>
</dbReference>
<keyword evidence="2" id="KW-0812">Transmembrane</keyword>
<name>A0A2N8LEI3_9STRE</name>
<dbReference type="PANTHER" id="PTHR43215:SF14">
    <property type="entry name" value="RADIAL SPOKE HEAD 1 HOMOLOG"/>
    <property type="match status" value="1"/>
</dbReference>
<dbReference type="PANTHER" id="PTHR43215">
    <property type="entry name" value="RADIAL SPOKE HEAD 1 HOMOLOG"/>
    <property type="match status" value="1"/>
</dbReference>
<dbReference type="InterPro" id="IPR014590">
    <property type="entry name" value="UCP034300_MORN_rpt-cont"/>
</dbReference>
<dbReference type="InterPro" id="IPR003409">
    <property type="entry name" value="MORN"/>
</dbReference>
<accession>A0A2N8LEI3</accession>
<dbReference type="OrthoDB" id="2593410at2"/>
<dbReference type="Gene3D" id="2.20.110.10">
    <property type="entry name" value="Histone H3 K4-specific methyltransferase SET7/9 N-terminal domain"/>
    <property type="match status" value="2"/>
</dbReference>
<protein>
    <recommendedName>
        <fullName evidence="5">MORN motif family protein</fullName>
    </recommendedName>
</protein>
<dbReference type="PIRSF" id="PIRSF034300">
    <property type="entry name" value="UCP034300"/>
    <property type="match status" value="1"/>
</dbReference>
<comment type="caution">
    <text evidence="3">The sequence shown here is derived from an EMBL/GenBank/DDBJ whole genome shotgun (WGS) entry which is preliminary data.</text>
</comment>
<evidence type="ECO:0008006" key="5">
    <source>
        <dbReference type="Google" id="ProtNLM"/>
    </source>
</evidence>
<gene>
    <name evidence="3" type="ORF">AT575_00315</name>
</gene>
<feature type="transmembrane region" description="Helical" evidence="2">
    <location>
        <begin position="20"/>
        <end position="36"/>
    </location>
</feature>
<dbReference type="SUPFAM" id="SSF82185">
    <property type="entry name" value="Histone H3 K4-specific methyltransferase SET7/9 N-terminal domain"/>
    <property type="match status" value="1"/>
</dbReference>